<evidence type="ECO:0000256" key="2">
    <source>
        <dbReference type="ARBA" id="ARBA00022692"/>
    </source>
</evidence>
<keyword evidence="6" id="KW-0813">Transport</keyword>
<dbReference type="PANTHER" id="PTHR43229">
    <property type="entry name" value="NODULATION PROTEIN J"/>
    <property type="match status" value="1"/>
</dbReference>
<keyword evidence="5" id="KW-0046">Antibiotic resistance</keyword>
<feature type="transmembrane region" description="Helical" evidence="6">
    <location>
        <begin position="198"/>
        <end position="219"/>
    </location>
</feature>
<evidence type="ECO:0000313" key="10">
    <source>
        <dbReference type="Proteomes" id="UP000562124"/>
    </source>
</evidence>
<accession>A0A7Y0QG43</accession>
<gene>
    <name evidence="9" type="ORF">HIR71_01215</name>
</gene>
<evidence type="ECO:0000256" key="3">
    <source>
        <dbReference type="ARBA" id="ARBA00022989"/>
    </source>
</evidence>
<evidence type="ECO:0000256" key="7">
    <source>
        <dbReference type="SAM" id="MobiDB-lite"/>
    </source>
</evidence>
<name>A0A7Y0QG43_CELFI</name>
<keyword evidence="10" id="KW-1185">Reference proteome</keyword>
<feature type="transmembrane region" description="Helical" evidence="6">
    <location>
        <begin position="167"/>
        <end position="191"/>
    </location>
</feature>
<comment type="similarity">
    <text evidence="6">Belongs to the ABC-2 integral membrane protein family.</text>
</comment>
<dbReference type="InterPro" id="IPR047817">
    <property type="entry name" value="ABC2_TM_bact-type"/>
</dbReference>
<reference evidence="9 10" key="1">
    <citation type="submission" date="2020-04" db="EMBL/GenBank/DDBJ databases">
        <title>Sequencing and Assembly of C. fimi.</title>
        <authorList>
            <person name="Ramsey A.R."/>
        </authorList>
    </citation>
    <scope>NUCLEOTIDE SEQUENCE [LARGE SCALE GENOMIC DNA]</scope>
    <source>
        <strain evidence="9 10">SB</strain>
    </source>
</reference>
<dbReference type="GO" id="GO:0043190">
    <property type="term" value="C:ATP-binding cassette (ABC) transporter complex"/>
    <property type="evidence" value="ECO:0007669"/>
    <property type="project" value="InterPro"/>
</dbReference>
<dbReference type="PROSITE" id="PS51012">
    <property type="entry name" value="ABC_TM2"/>
    <property type="match status" value="1"/>
</dbReference>
<feature type="domain" description="ABC transmembrane type-2" evidence="8">
    <location>
        <begin position="47"/>
        <end position="287"/>
    </location>
</feature>
<protein>
    <recommendedName>
        <fullName evidence="6">Transport permease protein</fullName>
    </recommendedName>
</protein>
<evidence type="ECO:0000256" key="4">
    <source>
        <dbReference type="ARBA" id="ARBA00023136"/>
    </source>
</evidence>
<feature type="region of interest" description="Disordered" evidence="7">
    <location>
        <begin position="1"/>
        <end position="22"/>
    </location>
</feature>
<keyword evidence="6" id="KW-1003">Cell membrane</keyword>
<feature type="transmembrane region" description="Helical" evidence="6">
    <location>
        <begin position="130"/>
        <end position="155"/>
    </location>
</feature>
<proteinExistence type="inferred from homology"/>
<dbReference type="Proteomes" id="UP000562124">
    <property type="component" value="Unassembled WGS sequence"/>
</dbReference>
<evidence type="ECO:0000259" key="8">
    <source>
        <dbReference type="PROSITE" id="PS51012"/>
    </source>
</evidence>
<evidence type="ECO:0000256" key="6">
    <source>
        <dbReference type="RuleBase" id="RU361157"/>
    </source>
</evidence>
<dbReference type="PANTHER" id="PTHR43229:SF2">
    <property type="entry name" value="NODULATION PROTEIN J"/>
    <property type="match status" value="1"/>
</dbReference>
<organism evidence="9 10">
    <name type="scientific">Cellulomonas fimi</name>
    <dbReference type="NCBI Taxonomy" id="1708"/>
    <lineage>
        <taxon>Bacteria</taxon>
        <taxon>Bacillati</taxon>
        <taxon>Actinomycetota</taxon>
        <taxon>Actinomycetes</taxon>
        <taxon>Micrococcales</taxon>
        <taxon>Cellulomonadaceae</taxon>
        <taxon>Cellulomonas</taxon>
    </lineage>
</organism>
<dbReference type="InterPro" id="IPR051784">
    <property type="entry name" value="Nod_factor_ABC_transporter"/>
</dbReference>
<comment type="caution">
    <text evidence="9">The sequence shown here is derived from an EMBL/GenBank/DDBJ whole genome shotgun (WGS) entry which is preliminary data.</text>
</comment>
<evidence type="ECO:0000256" key="5">
    <source>
        <dbReference type="ARBA" id="ARBA00023251"/>
    </source>
</evidence>
<keyword evidence="3 6" id="KW-1133">Transmembrane helix</keyword>
<feature type="transmembrane region" description="Helical" evidence="6">
    <location>
        <begin position="264"/>
        <end position="284"/>
    </location>
</feature>
<feature type="transmembrane region" description="Helical" evidence="6">
    <location>
        <begin position="48"/>
        <end position="67"/>
    </location>
</feature>
<comment type="subcellular location">
    <subcellularLocation>
        <location evidence="6">Cell membrane</location>
        <topology evidence="6">Multi-pass membrane protein</topology>
    </subcellularLocation>
    <subcellularLocation>
        <location evidence="1">Membrane</location>
        <topology evidence="1">Multi-pass membrane protein</topology>
    </subcellularLocation>
</comment>
<dbReference type="EMBL" id="JABCJJ010000001">
    <property type="protein sequence ID" value="NMR18855.1"/>
    <property type="molecule type" value="Genomic_DNA"/>
</dbReference>
<dbReference type="GO" id="GO:0140359">
    <property type="term" value="F:ABC-type transporter activity"/>
    <property type="evidence" value="ECO:0007669"/>
    <property type="project" value="InterPro"/>
</dbReference>
<dbReference type="RefSeq" id="WP_169322764.1">
    <property type="nucleotide sequence ID" value="NZ_JABCJJ010000001.1"/>
</dbReference>
<keyword evidence="2 6" id="KW-0812">Transmembrane</keyword>
<sequence>MTTPTQARRPGAAPTRTRTGAGRLPSTLAIGWSRVGIELRQFFRERDAVIFIFAYPIIMLAIFATVFGQDDGRVGPPPGIPFAQYFLPGMVATGVMLSSFQNLAITIASERDDGGLKRLRATPMPATSYFLGKVGQVLLTSIVQAALLLVVAATLFDVPMPDTAGRWWTFVWIFALGTATGCVCGIGFSAVPRSGRAASAVVTPVVLVLQFISGVFFQYDQLPTWMQQVASLFPLKWMAQGMRSVFLPEGAEAGEVSGSWEHGATAAVLLAYLVVGLVLGVRTFRWRRRDDG</sequence>
<keyword evidence="4 6" id="KW-0472">Membrane</keyword>
<evidence type="ECO:0000256" key="1">
    <source>
        <dbReference type="ARBA" id="ARBA00004141"/>
    </source>
</evidence>
<feature type="transmembrane region" description="Helical" evidence="6">
    <location>
        <begin position="87"/>
        <end position="109"/>
    </location>
</feature>
<dbReference type="AlphaFoldDB" id="A0A7Y0QG43"/>
<dbReference type="PIRSF" id="PIRSF006648">
    <property type="entry name" value="DrrB"/>
    <property type="match status" value="1"/>
</dbReference>
<dbReference type="InterPro" id="IPR000412">
    <property type="entry name" value="ABC_2_transport"/>
</dbReference>
<dbReference type="GO" id="GO:0046677">
    <property type="term" value="P:response to antibiotic"/>
    <property type="evidence" value="ECO:0007669"/>
    <property type="project" value="UniProtKB-KW"/>
</dbReference>
<dbReference type="Pfam" id="PF01061">
    <property type="entry name" value="ABC2_membrane"/>
    <property type="match status" value="1"/>
</dbReference>
<evidence type="ECO:0000313" key="9">
    <source>
        <dbReference type="EMBL" id="NMR18855.1"/>
    </source>
</evidence>
<dbReference type="InterPro" id="IPR013525">
    <property type="entry name" value="ABC2_TM"/>
</dbReference>